<organism evidence="1 2">
    <name type="scientific">Nibea albiflora</name>
    <name type="common">Yellow drum</name>
    <name type="synonym">Corvina albiflora</name>
    <dbReference type="NCBI Taxonomy" id="240163"/>
    <lineage>
        <taxon>Eukaryota</taxon>
        <taxon>Metazoa</taxon>
        <taxon>Chordata</taxon>
        <taxon>Craniata</taxon>
        <taxon>Vertebrata</taxon>
        <taxon>Euteleostomi</taxon>
        <taxon>Actinopterygii</taxon>
        <taxon>Neopterygii</taxon>
        <taxon>Teleostei</taxon>
        <taxon>Neoteleostei</taxon>
        <taxon>Acanthomorphata</taxon>
        <taxon>Eupercaria</taxon>
        <taxon>Sciaenidae</taxon>
        <taxon>Nibea</taxon>
    </lineage>
</organism>
<gene>
    <name evidence="1" type="primary">SVOP.3</name>
    <name evidence="1" type="ORF">GBF38_009863</name>
</gene>
<dbReference type="Proteomes" id="UP000805704">
    <property type="component" value="Chromosome 15"/>
</dbReference>
<proteinExistence type="predicted"/>
<name>A0ACB7F858_NIBAL</name>
<accession>A0ACB7F858</accession>
<protein>
    <submittedName>
        <fullName evidence="1">Synaptic vesicle 2-related protein</fullName>
    </submittedName>
</protein>
<keyword evidence="2" id="KW-1185">Reference proteome</keyword>
<reference evidence="1" key="1">
    <citation type="submission" date="2020-04" db="EMBL/GenBank/DDBJ databases">
        <title>A chromosome-scale assembly and high-density genetic map of the yellow drum (Nibea albiflora) genome.</title>
        <authorList>
            <person name="Xu D."/>
            <person name="Zhang W."/>
            <person name="Chen R."/>
            <person name="Tan P."/>
            <person name="Wang L."/>
            <person name="Song H."/>
            <person name="Tian L."/>
            <person name="Zhu Q."/>
            <person name="Wang B."/>
        </authorList>
    </citation>
    <scope>NUCLEOTIDE SEQUENCE</scope>
    <source>
        <strain evidence="1">ZJHYS-2018</strain>
    </source>
</reference>
<sequence length="366" mass="40429">MENLPPHRTVMEQLGDAMEMMLLSILGPQLHCEWKLPSFMVAIITSVVFAGMGIGSPVWGNIADMYGRKISLILCMVWTMYFGLLTSFAPVYGWLLFLRGLVGFGIAGAPQSVTLYSEFLPVKARGICIMLIAMFWALGAVFEVLLALLIMPTLGWRWLVGLSTLPMAVFICLSFWLPESPRFDLLSGNKDKALATLARIAKDNGTAMPQGTIVDHRPNGRGHFKDLFIPQYRRTTLLLWFIWIPLTILIFIARAFISGGYQVAFVYTPEVYPTENRALGLGTCSAMARVGALITPFVAQVMLRVSVRLALSLYCGFCLLAGVAALLLPIETLGRFLQESNPDQEAEGEQTTATTCQLNSTTQRSE</sequence>
<evidence type="ECO:0000313" key="2">
    <source>
        <dbReference type="Proteomes" id="UP000805704"/>
    </source>
</evidence>
<evidence type="ECO:0000313" key="1">
    <source>
        <dbReference type="EMBL" id="KAG8010694.1"/>
    </source>
</evidence>
<dbReference type="EMBL" id="CM024803">
    <property type="protein sequence ID" value="KAG8010694.1"/>
    <property type="molecule type" value="Genomic_DNA"/>
</dbReference>
<comment type="caution">
    <text evidence="1">The sequence shown here is derived from an EMBL/GenBank/DDBJ whole genome shotgun (WGS) entry which is preliminary data.</text>
</comment>